<comment type="caution">
    <text evidence="11">The sequence shown here is derived from an EMBL/GenBank/DDBJ whole genome shotgun (WGS) entry which is preliminary data.</text>
</comment>
<evidence type="ECO:0000256" key="7">
    <source>
        <dbReference type="ARBA" id="ARBA00023136"/>
    </source>
</evidence>
<keyword evidence="12" id="KW-1185">Reference proteome</keyword>
<organism evidence="11 12">
    <name type="scientific">Aneurinibacillus aneurinilyticus ATCC 12856</name>
    <dbReference type="NCBI Taxonomy" id="649747"/>
    <lineage>
        <taxon>Bacteria</taxon>
        <taxon>Bacillati</taxon>
        <taxon>Bacillota</taxon>
        <taxon>Bacilli</taxon>
        <taxon>Bacillales</taxon>
        <taxon>Paenibacillaceae</taxon>
        <taxon>Aneurinibacillus group</taxon>
        <taxon>Aneurinibacillus</taxon>
    </lineage>
</organism>
<comment type="subcellular location">
    <subcellularLocation>
        <location evidence="1">Cell membrane</location>
        <topology evidence="1">Multi-pass membrane protein</topology>
    </subcellularLocation>
</comment>
<proteinExistence type="inferred from homology"/>
<accession>U1Y8U1</accession>
<keyword evidence="2" id="KW-0813">Transport</keyword>
<evidence type="ECO:0000256" key="6">
    <source>
        <dbReference type="ARBA" id="ARBA00022989"/>
    </source>
</evidence>
<dbReference type="eggNOG" id="COG1757">
    <property type="taxonomic scope" value="Bacteria"/>
</dbReference>
<feature type="domain" description="Na+/H+ antiporter NhaC-like C-terminal" evidence="10">
    <location>
        <begin position="167"/>
        <end position="460"/>
    </location>
</feature>
<evidence type="ECO:0000256" key="4">
    <source>
        <dbReference type="ARBA" id="ARBA00022475"/>
    </source>
</evidence>
<keyword evidence="5 9" id="KW-0812">Transmembrane</keyword>
<dbReference type="PANTHER" id="PTHR33451:SF6">
    <property type="entry name" value="NA(+)_H(+) ANTIPORTER NHAC"/>
    <property type="match status" value="1"/>
</dbReference>
<dbReference type="EMBL" id="AWSJ01000200">
    <property type="protein sequence ID" value="ERI08582.1"/>
    <property type="molecule type" value="Genomic_DNA"/>
</dbReference>
<feature type="transmembrane region" description="Helical" evidence="9">
    <location>
        <begin position="20"/>
        <end position="36"/>
    </location>
</feature>
<keyword evidence="7 9" id="KW-0472">Membrane</keyword>
<feature type="transmembrane region" description="Helical" evidence="9">
    <location>
        <begin position="79"/>
        <end position="97"/>
    </location>
</feature>
<keyword evidence="6 9" id="KW-1133">Transmembrane helix</keyword>
<evidence type="ECO:0000313" key="11">
    <source>
        <dbReference type="EMBL" id="ERI08582.1"/>
    </source>
</evidence>
<feature type="transmembrane region" description="Helical" evidence="9">
    <location>
        <begin position="42"/>
        <end position="59"/>
    </location>
</feature>
<keyword evidence="3" id="KW-0050">Antiport</keyword>
<keyword evidence="4" id="KW-1003">Cell membrane</keyword>
<name>U1Y8U1_ANEAE</name>
<feature type="transmembrane region" description="Helical" evidence="9">
    <location>
        <begin position="267"/>
        <end position="286"/>
    </location>
</feature>
<feature type="transmembrane region" description="Helical" evidence="9">
    <location>
        <begin position="117"/>
        <end position="146"/>
    </location>
</feature>
<evidence type="ECO:0000256" key="2">
    <source>
        <dbReference type="ARBA" id="ARBA00022448"/>
    </source>
</evidence>
<dbReference type="InterPro" id="IPR052180">
    <property type="entry name" value="NhaC_Na-H+_Antiporter"/>
</dbReference>
<dbReference type="STRING" id="649747.HMPREF0083_03310"/>
<feature type="transmembrane region" description="Helical" evidence="9">
    <location>
        <begin position="320"/>
        <end position="340"/>
    </location>
</feature>
<dbReference type="InterPro" id="IPR018461">
    <property type="entry name" value="Na/H_Antiport_NhaC-like_C"/>
</dbReference>
<dbReference type="GO" id="GO:0015297">
    <property type="term" value="F:antiporter activity"/>
    <property type="evidence" value="ECO:0007669"/>
    <property type="project" value="UniProtKB-KW"/>
</dbReference>
<dbReference type="GO" id="GO:0005886">
    <property type="term" value="C:plasma membrane"/>
    <property type="evidence" value="ECO:0007669"/>
    <property type="project" value="UniProtKB-SubCell"/>
</dbReference>
<comment type="similarity">
    <text evidence="8">Belongs to the NhaC Na(+)/H(+) (TC 2.A.35) antiporter family.</text>
</comment>
<evidence type="ECO:0000259" key="10">
    <source>
        <dbReference type="Pfam" id="PF03553"/>
    </source>
</evidence>
<dbReference type="NCBIfam" id="TIGR00931">
    <property type="entry name" value="antiport_nhaC"/>
    <property type="match status" value="1"/>
</dbReference>
<feature type="transmembrane region" description="Helical" evidence="9">
    <location>
        <begin position="199"/>
        <end position="222"/>
    </location>
</feature>
<dbReference type="PANTHER" id="PTHR33451">
    <property type="entry name" value="MALATE-2H(+)/NA(+)-LACTATE ANTIPORTER"/>
    <property type="match status" value="1"/>
</dbReference>
<sequence>MEGFYVQEDTTEHFFTKTQALLLTLLLLGLIGSFIIKLQTPPHVPLLLCIFLLIIIGFLKKANWKTMEQGIVDGVKPGLVPILIFLLIGTLIGVWMASGTVPTMMVYGFYVLSAHYFLPAALVISAIVGTCIGSSLTTVATIGVALMGMGTVMDINPAWVAGAVISGAFFGDKMSPLSDTTNLAPTLARIDLFTHIRHLLWTTVPALLISLVLFLLIGNGSAVSDSAAQVEGLRQALEQHAIIHPAALIPPVLLFILAMLRVPAVPTLIAGILSGIAIAFWLNPVITAGQMATIIQNGFVSETGIKAVDSLLTRGGMQSMMFSVSLIFLALSMGGLLYRLGIINRLMEMVHRFIATRGRLIASTALSSIGINVLLGEQYLSIVLPGNAFVQQYEKLGLERKNMARVLEDAGTVVNPLVPWSVCGVFLSEVLGVPTIEYLPFAFFCLLCPILTIFLGFTGIGIAKKQENKQSLPLE</sequence>
<dbReference type="HOGENOM" id="CLU_033405_1_0_9"/>
<feature type="transmembrane region" description="Helical" evidence="9">
    <location>
        <begin position="242"/>
        <end position="260"/>
    </location>
</feature>
<evidence type="ECO:0000256" key="9">
    <source>
        <dbReference type="SAM" id="Phobius"/>
    </source>
</evidence>
<dbReference type="Pfam" id="PF03553">
    <property type="entry name" value="Na_H_antiporter"/>
    <property type="match status" value="1"/>
</dbReference>
<dbReference type="Proteomes" id="UP000016511">
    <property type="component" value="Unassembled WGS sequence"/>
</dbReference>
<dbReference type="AlphaFoldDB" id="U1Y8U1"/>
<evidence type="ECO:0000256" key="5">
    <source>
        <dbReference type="ARBA" id="ARBA00022692"/>
    </source>
</evidence>
<protein>
    <submittedName>
        <fullName evidence="11">Na+/H+ antiporter NhaC</fullName>
    </submittedName>
</protein>
<dbReference type="InterPro" id="IPR004770">
    <property type="entry name" value="Na/H_antiport_NhaC"/>
</dbReference>
<dbReference type="PATRIC" id="fig|649747.3.peg.3002"/>
<evidence type="ECO:0000256" key="1">
    <source>
        <dbReference type="ARBA" id="ARBA00004651"/>
    </source>
</evidence>
<evidence type="ECO:0000256" key="8">
    <source>
        <dbReference type="ARBA" id="ARBA00038435"/>
    </source>
</evidence>
<reference evidence="11 12" key="1">
    <citation type="submission" date="2013-08" db="EMBL/GenBank/DDBJ databases">
        <authorList>
            <person name="Weinstock G."/>
            <person name="Sodergren E."/>
            <person name="Wylie T."/>
            <person name="Fulton L."/>
            <person name="Fulton R."/>
            <person name="Fronick C."/>
            <person name="O'Laughlin M."/>
            <person name="Godfrey J."/>
            <person name="Miner T."/>
            <person name="Herter B."/>
            <person name="Appelbaum E."/>
            <person name="Cordes M."/>
            <person name="Lek S."/>
            <person name="Wollam A."/>
            <person name="Pepin K.H."/>
            <person name="Palsikar V.B."/>
            <person name="Mitreva M."/>
            <person name="Wilson R.K."/>
        </authorList>
    </citation>
    <scope>NUCLEOTIDE SEQUENCE [LARGE SCALE GENOMIC DNA]</scope>
    <source>
        <strain evidence="11 12">ATCC 12856</strain>
    </source>
</reference>
<feature type="transmembrane region" description="Helical" evidence="9">
    <location>
        <begin position="438"/>
        <end position="463"/>
    </location>
</feature>
<evidence type="ECO:0000256" key="3">
    <source>
        <dbReference type="ARBA" id="ARBA00022449"/>
    </source>
</evidence>
<gene>
    <name evidence="11" type="ORF">HMPREF0083_03310</name>
</gene>
<evidence type="ECO:0000313" key="12">
    <source>
        <dbReference type="Proteomes" id="UP000016511"/>
    </source>
</evidence>